<keyword evidence="3" id="KW-1185">Reference proteome</keyword>
<gene>
    <name evidence="2" type="ORF">NP493_506g02044</name>
</gene>
<sequence>MIMVPLTVGNRKSAVMEKLSVENDVRGLFILGVCIIYSLVLFTIAAATHAAFVIVRTALGACTTEAVITITVATSKTIIRKSKSLPSSSHRG</sequence>
<evidence type="ECO:0000313" key="3">
    <source>
        <dbReference type="Proteomes" id="UP001209878"/>
    </source>
</evidence>
<dbReference type="AlphaFoldDB" id="A0AAD9KXL6"/>
<protein>
    <submittedName>
        <fullName evidence="2">Uncharacterized protein</fullName>
    </submittedName>
</protein>
<accession>A0AAD9KXL6</accession>
<name>A0AAD9KXL6_RIDPI</name>
<proteinExistence type="predicted"/>
<organism evidence="2 3">
    <name type="scientific">Ridgeia piscesae</name>
    <name type="common">Tubeworm</name>
    <dbReference type="NCBI Taxonomy" id="27915"/>
    <lineage>
        <taxon>Eukaryota</taxon>
        <taxon>Metazoa</taxon>
        <taxon>Spiralia</taxon>
        <taxon>Lophotrochozoa</taxon>
        <taxon>Annelida</taxon>
        <taxon>Polychaeta</taxon>
        <taxon>Sedentaria</taxon>
        <taxon>Canalipalpata</taxon>
        <taxon>Sabellida</taxon>
        <taxon>Siboglinidae</taxon>
        <taxon>Ridgeia</taxon>
    </lineage>
</organism>
<feature type="transmembrane region" description="Helical" evidence="1">
    <location>
        <begin position="28"/>
        <end position="47"/>
    </location>
</feature>
<keyword evidence="1" id="KW-0472">Membrane</keyword>
<keyword evidence="1" id="KW-0812">Transmembrane</keyword>
<evidence type="ECO:0000313" key="2">
    <source>
        <dbReference type="EMBL" id="KAK2179210.1"/>
    </source>
</evidence>
<feature type="transmembrane region" description="Helical" evidence="1">
    <location>
        <begin position="53"/>
        <end position="73"/>
    </location>
</feature>
<keyword evidence="1" id="KW-1133">Transmembrane helix</keyword>
<dbReference type="EMBL" id="JAODUO010000505">
    <property type="protein sequence ID" value="KAK2179210.1"/>
    <property type="molecule type" value="Genomic_DNA"/>
</dbReference>
<reference evidence="2" key="1">
    <citation type="journal article" date="2023" name="Mol. Biol. Evol.">
        <title>Third-Generation Sequencing Reveals the Adaptive Role of the Epigenome in Three Deep-Sea Polychaetes.</title>
        <authorList>
            <person name="Perez M."/>
            <person name="Aroh O."/>
            <person name="Sun Y."/>
            <person name="Lan Y."/>
            <person name="Juniper S.K."/>
            <person name="Young C.R."/>
            <person name="Angers B."/>
            <person name="Qian P.Y."/>
        </authorList>
    </citation>
    <scope>NUCLEOTIDE SEQUENCE</scope>
    <source>
        <strain evidence="2">R07B-5</strain>
    </source>
</reference>
<comment type="caution">
    <text evidence="2">The sequence shown here is derived from an EMBL/GenBank/DDBJ whole genome shotgun (WGS) entry which is preliminary data.</text>
</comment>
<evidence type="ECO:0000256" key="1">
    <source>
        <dbReference type="SAM" id="Phobius"/>
    </source>
</evidence>
<dbReference type="Proteomes" id="UP001209878">
    <property type="component" value="Unassembled WGS sequence"/>
</dbReference>